<evidence type="ECO:0000313" key="2">
    <source>
        <dbReference type="Proteomes" id="UP000886751"/>
    </source>
</evidence>
<dbReference type="AlphaFoldDB" id="A0A9D2BVH9"/>
<gene>
    <name evidence="1" type="ORF">H9846_09180</name>
</gene>
<dbReference type="Proteomes" id="UP000886751">
    <property type="component" value="Unassembled WGS sequence"/>
</dbReference>
<accession>A0A9D2BVH9</accession>
<comment type="caution">
    <text evidence="1">The sequence shown here is derived from an EMBL/GenBank/DDBJ whole genome shotgun (WGS) entry which is preliminary data.</text>
</comment>
<sequence length="94" mass="10310">MILLQYGKILQKAAGATPAERGAAAPFTSSSADYLKNFTIIRYTIICIPVQGVNLPRRGRCARGHDTRKRGGRTTLIEVEHLTKRYGGHVAVDD</sequence>
<reference evidence="1" key="1">
    <citation type="journal article" date="2021" name="PeerJ">
        <title>Extensive microbial diversity within the chicken gut microbiome revealed by metagenomics and culture.</title>
        <authorList>
            <person name="Gilroy R."/>
            <person name="Ravi A."/>
            <person name="Getino M."/>
            <person name="Pursley I."/>
            <person name="Horton D.L."/>
            <person name="Alikhan N.F."/>
            <person name="Baker D."/>
            <person name="Gharbi K."/>
            <person name="Hall N."/>
            <person name="Watson M."/>
            <person name="Adriaenssens E.M."/>
            <person name="Foster-Nyarko E."/>
            <person name="Jarju S."/>
            <person name="Secka A."/>
            <person name="Antonio M."/>
            <person name="Oren A."/>
            <person name="Chaudhuri R.R."/>
            <person name="La Ragione R."/>
            <person name="Hildebrand F."/>
            <person name="Pallen M.J."/>
        </authorList>
    </citation>
    <scope>NUCLEOTIDE SEQUENCE</scope>
    <source>
        <strain evidence="1">ChiHecec2B26-7398</strain>
    </source>
</reference>
<feature type="non-terminal residue" evidence="1">
    <location>
        <position position="94"/>
    </location>
</feature>
<proteinExistence type="predicted"/>
<reference evidence="1" key="2">
    <citation type="submission" date="2021-04" db="EMBL/GenBank/DDBJ databases">
        <authorList>
            <person name="Gilroy R."/>
        </authorList>
    </citation>
    <scope>NUCLEOTIDE SEQUENCE</scope>
    <source>
        <strain evidence="1">ChiHecec2B26-7398</strain>
    </source>
</reference>
<name>A0A9D2BVH9_9FIRM</name>
<dbReference type="EMBL" id="DXEI01000137">
    <property type="protein sequence ID" value="HIX95616.1"/>
    <property type="molecule type" value="Genomic_DNA"/>
</dbReference>
<protein>
    <submittedName>
        <fullName evidence="1">Uncharacterized protein</fullName>
    </submittedName>
</protein>
<evidence type="ECO:0000313" key="1">
    <source>
        <dbReference type="EMBL" id="HIX95616.1"/>
    </source>
</evidence>
<organism evidence="1 2">
    <name type="scientific">Candidatus Gemmiger excrementipullorum</name>
    <dbReference type="NCBI Taxonomy" id="2838610"/>
    <lineage>
        <taxon>Bacteria</taxon>
        <taxon>Bacillati</taxon>
        <taxon>Bacillota</taxon>
        <taxon>Clostridia</taxon>
        <taxon>Eubacteriales</taxon>
        <taxon>Gemmiger</taxon>
    </lineage>
</organism>